<accession>A0A0A0BI36</accession>
<sequence length="91" mass="10115">MPKFIIEREIPGAGDLTKEDLTGISQKSCSILKDMGPQIQWVHSYVTEDKVYCVYNAPDEKTIMDHAEAGGFPANKITQVRNMIDPTTAES</sequence>
<name>A0A0A0BI36_9GAMM</name>
<dbReference type="Gene3D" id="3.30.70.3090">
    <property type="entry name" value="ORF SCO4226, nickel-binding ferredoxin-like monomer"/>
    <property type="match status" value="1"/>
</dbReference>
<dbReference type="Proteomes" id="UP000029999">
    <property type="component" value="Unassembled WGS sequence"/>
</dbReference>
<dbReference type="InterPro" id="IPR042557">
    <property type="entry name" value="SCO4226"/>
</dbReference>
<protein>
    <recommendedName>
        <fullName evidence="3">DUF4242 domain-containing protein</fullName>
    </recommendedName>
</protein>
<dbReference type="STRING" id="392484.LP43_1216"/>
<evidence type="ECO:0000313" key="2">
    <source>
        <dbReference type="Proteomes" id="UP000029999"/>
    </source>
</evidence>
<dbReference type="AlphaFoldDB" id="A0A0A0BI36"/>
<organism evidence="1 2">
    <name type="scientific">Methylophaga thiooxydans</name>
    <dbReference type="NCBI Taxonomy" id="392484"/>
    <lineage>
        <taxon>Bacteria</taxon>
        <taxon>Pseudomonadati</taxon>
        <taxon>Pseudomonadota</taxon>
        <taxon>Gammaproteobacteria</taxon>
        <taxon>Thiotrichales</taxon>
        <taxon>Piscirickettsiaceae</taxon>
        <taxon>Methylophaga</taxon>
    </lineage>
</organism>
<comment type="caution">
    <text evidence="1">The sequence shown here is derived from an EMBL/GenBank/DDBJ whole genome shotgun (WGS) entry which is preliminary data.</text>
</comment>
<evidence type="ECO:0000313" key="1">
    <source>
        <dbReference type="EMBL" id="KGM06724.1"/>
    </source>
</evidence>
<dbReference type="Pfam" id="PF14026">
    <property type="entry name" value="SCO4226-like"/>
    <property type="match status" value="1"/>
</dbReference>
<gene>
    <name evidence="1" type="ORF">LP43_1216</name>
</gene>
<dbReference type="RefSeq" id="WP_036313228.1">
    <property type="nucleotide sequence ID" value="NZ_JADFAB010000030.1"/>
</dbReference>
<dbReference type="InterPro" id="IPR025336">
    <property type="entry name" value="SCO4226-like"/>
</dbReference>
<evidence type="ECO:0008006" key="3">
    <source>
        <dbReference type="Google" id="ProtNLM"/>
    </source>
</evidence>
<dbReference type="EMBL" id="JRQD01000003">
    <property type="protein sequence ID" value="KGM06724.1"/>
    <property type="molecule type" value="Genomic_DNA"/>
</dbReference>
<reference evidence="1 2" key="1">
    <citation type="submission" date="2014-09" db="EMBL/GenBank/DDBJ databases">
        <authorList>
            <person name="Grob C."/>
            <person name="Taubert M."/>
            <person name="Howat A.M."/>
            <person name="Burns O.J."/>
            <person name="Dixon J.L."/>
            <person name="Chen Y."/>
            <person name="Murrell J.C."/>
        </authorList>
    </citation>
    <scope>NUCLEOTIDE SEQUENCE [LARGE SCALE GENOMIC DNA]</scope>
    <source>
        <strain evidence="1">L4</strain>
    </source>
</reference>
<proteinExistence type="predicted"/>